<organism evidence="1 2">
    <name type="scientific">Choiromyces venosus 120613-1</name>
    <dbReference type="NCBI Taxonomy" id="1336337"/>
    <lineage>
        <taxon>Eukaryota</taxon>
        <taxon>Fungi</taxon>
        <taxon>Dikarya</taxon>
        <taxon>Ascomycota</taxon>
        <taxon>Pezizomycotina</taxon>
        <taxon>Pezizomycetes</taxon>
        <taxon>Pezizales</taxon>
        <taxon>Tuberaceae</taxon>
        <taxon>Choiromyces</taxon>
    </lineage>
</organism>
<name>A0A3N4JE65_9PEZI</name>
<protein>
    <submittedName>
        <fullName evidence="1">Uncharacterized protein</fullName>
    </submittedName>
</protein>
<evidence type="ECO:0000313" key="1">
    <source>
        <dbReference type="EMBL" id="RPA95268.1"/>
    </source>
</evidence>
<keyword evidence="2" id="KW-1185">Reference proteome</keyword>
<evidence type="ECO:0000313" key="2">
    <source>
        <dbReference type="Proteomes" id="UP000276215"/>
    </source>
</evidence>
<gene>
    <name evidence="1" type="ORF">L873DRAFT_1813220</name>
</gene>
<dbReference type="EMBL" id="ML120428">
    <property type="protein sequence ID" value="RPA95268.1"/>
    <property type="molecule type" value="Genomic_DNA"/>
</dbReference>
<sequence length="96" mass="10620">MVIYYAVVLYYIVLLGYIDNNWKNLRGYGIEHSVDASKSSPILGHVRQNSSALLSCKLAGISVLGAFHKLRRDCYGSLSGRGSRNIVAESNRSREA</sequence>
<accession>A0A3N4JE65</accession>
<reference evidence="1 2" key="1">
    <citation type="journal article" date="2018" name="Nat. Ecol. Evol.">
        <title>Pezizomycetes genomes reveal the molecular basis of ectomycorrhizal truffle lifestyle.</title>
        <authorList>
            <person name="Murat C."/>
            <person name="Payen T."/>
            <person name="Noel B."/>
            <person name="Kuo A."/>
            <person name="Morin E."/>
            <person name="Chen J."/>
            <person name="Kohler A."/>
            <person name="Krizsan K."/>
            <person name="Balestrini R."/>
            <person name="Da Silva C."/>
            <person name="Montanini B."/>
            <person name="Hainaut M."/>
            <person name="Levati E."/>
            <person name="Barry K.W."/>
            <person name="Belfiori B."/>
            <person name="Cichocki N."/>
            <person name="Clum A."/>
            <person name="Dockter R.B."/>
            <person name="Fauchery L."/>
            <person name="Guy J."/>
            <person name="Iotti M."/>
            <person name="Le Tacon F."/>
            <person name="Lindquist E.A."/>
            <person name="Lipzen A."/>
            <person name="Malagnac F."/>
            <person name="Mello A."/>
            <person name="Molinier V."/>
            <person name="Miyauchi S."/>
            <person name="Poulain J."/>
            <person name="Riccioni C."/>
            <person name="Rubini A."/>
            <person name="Sitrit Y."/>
            <person name="Splivallo R."/>
            <person name="Traeger S."/>
            <person name="Wang M."/>
            <person name="Zifcakova L."/>
            <person name="Wipf D."/>
            <person name="Zambonelli A."/>
            <person name="Paolocci F."/>
            <person name="Nowrousian M."/>
            <person name="Ottonello S."/>
            <person name="Baldrian P."/>
            <person name="Spatafora J.W."/>
            <person name="Henrissat B."/>
            <person name="Nagy L.G."/>
            <person name="Aury J.M."/>
            <person name="Wincker P."/>
            <person name="Grigoriev I.V."/>
            <person name="Bonfante P."/>
            <person name="Martin F.M."/>
        </authorList>
    </citation>
    <scope>NUCLEOTIDE SEQUENCE [LARGE SCALE GENOMIC DNA]</scope>
    <source>
        <strain evidence="1 2">120613-1</strain>
    </source>
</reference>
<dbReference type="Proteomes" id="UP000276215">
    <property type="component" value="Unassembled WGS sequence"/>
</dbReference>
<dbReference type="AlphaFoldDB" id="A0A3N4JE65"/>
<proteinExistence type="predicted"/>